<dbReference type="Gene3D" id="1.10.10.10">
    <property type="entry name" value="Winged helix-like DNA-binding domain superfamily/Winged helix DNA-binding domain"/>
    <property type="match status" value="1"/>
</dbReference>
<dbReference type="InterPro" id="IPR005149">
    <property type="entry name" value="Tscrpt_reg_PadR_N"/>
</dbReference>
<evidence type="ECO:0000313" key="3">
    <source>
        <dbReference type="Proteomes" id="UP000594637"/>
    </source>
</evidence>
<dbReference type="InterPro" id="IPR052509">
    <property type="entry name" value="Metal_resp_DNA-bind_regulator"/>
</dbReference>
<protein>
    <submittedName>
        <fullName evidence="2">PadR family transcriptional regulator</fullName>
    </submittedName>
</protein>
<dbReference type="Proteomes" id="UP000594637">
    <property type="component" value="Chromosome"/>
</dbReference>
<dbReference type="Pfam" id="PF03551">
    <property type="entry name" value="PadR"/>
    <property type="match status" value="1"/>
</dbReference>
<keyword evidence="3" id="KW-1185">Reference proteome</keyword>
<dbReference type="EMBL" id="CP063989">
    <property type="protein sequence ID" value="QPL05159.1"/>
    <property type="molecule type" value="Genomic_DNA"/>
</dbReference>
<reference evidence="2 3" key="1">
    <citation type="submission" date="2020-11" db="EMBL/GenBank/DDBJ databases">
        <title>Actinomyces sp. ZJ750.</title>
        <authorList>
            <person name="Zhou J."/>
        </authorList>
    </citation>
    <scope>NUCLEOTIDE SEQUENCE [LARGE SCALE GENOMIC DNA]</scope>
    <source>
        <strain evidence="2 3">ZJ750</strain>
    </source>
</reference>
<dbReference type="CDD" id="cd00090">
    <property type="entry name" value="HTH_ARSR"/>
    <property type="match status" value="1"/>
</dbReference>
<dbReference type="InterPro" id="IPR036388">
    <property type="entry name" value="WH-like_DNA-bd_sf"/>
</dbReference>
<dbReference type="SUPFAM" id="SSF46785">
    <property type="entry name" value="Winged helix' DNA-binding domain"/>
    <property type="match status" value="1"/>
</dbReference>
<gene>
    <name evidence="2" type="ORF">ID810_10575</name>
</gene>
<evidence type="ECO:0000313" key="2">
    <source>
        <dbReference type="EMBL" id="QPL05159.1"/>
    </source>
</evidence>
<proteinExistence type="predicted"/>
<dbReference type="PANTHER" id="PTHR33169">
    <property type="entry name" value="PADR-FAMILY TRANSCRIPTIONAL REGULATOR"/>
    <property type="match status" value="1"/>
</dbReference>
<organism evidence="2 3">
    <name type="scientific">Actinomyces respiraculi</name>
    <dbReference type="NCBI Taxonomy" id="2744574"/>
    <lineage>
        <taxon>Bacteria</taxon>
        <taxon>Bacillati</taxon>
        <taxon>Actinomycetota</taxon>
        <taxon>Actinomycetes</taxon>
        <taxon>Actinomycetales</taxon>
        <taxon>Actinomycetaceae</taxon>
        <taxon>Actinomyces</taxon>
    </lineage>
</organism>
<dbReference type="InterPro" id="IPR036390">
    <property type="entry name" value="WH_DNA-bd_sf"/>
</dbReference>
<evidence type="ECO:0000259" key="1">
    <source>
        <dbReference type="Pfam" id="PF03551"/>
    </source>
</evidence>
<accession>A0A7T0LJX6</accession>
<dbReference type="PANTHER" id="PTHR33169:SF14">
    <property type="entry name" value="TRANSCRIPTIONAL REGULATOR RV3488"/>
    <property type="match status" value="1"/>
</dbReference>
<dbReference type="AlphaFoldDB" id="A0A7T0LJX6"/>
<feature type="domain" description="Transcription regulator PadR N-terminal" evidence="1">
    <location>
        <begin position="15"/>
        <end position="86"/>
    </location>
</feature>
<dbReference type="InterPro" id="IPR011991">
    <property type="entry name" value="ArsR-like_HTH"/>
</dbReference>
<dbReference type="RefSeq" id="WP_166857370.1">
    <property type="nucleotide sequence ID" value="NZ_CP063989.1"/>
</dbReference>
<sequence>MISPDAIRGYIDLIVLSLLSTSPSYAYELAKTITEVGEYTIKQTTLYSALKRLEAAGLVASYAGTSDSGKPRTYYRLTDDGAAHLSEKLDEWEDTKSLIDRFAARATSL</sequence>
<name>A0A7T0LJX6_9ACTO</name>
<dbReference type="KEGG" id="arep:ID810_10575"/>